<proteinExistence type="predicted"/>
<dbReference type="Proteomes" id="UP000095280">
    <property type="component" value="Unplaced"/>
</dbReference>
<feature type="compositionally biased region" description="Pro residues" evidence="1">
    <location>
        <begin position="102"/>
        <end position="111"/>
    </location>
</feature>
<evidence type="ECO:0000313" key="3">
    <source>
        <dbReference type="WBParaSite" id="maker-unitig_23258-snap-gene-0.3-mRNA-1"/>
    </source>
</evidence>
<sequence length="261" mass="28812">PDQVDHHPGRFAVPPARPPRLRERSQQRFWSHLNGLILRLSAALEHNLLNGKLGKSPKYSRPQQQQRPEAVVFASFLQRQQTSAAPAGLSGRWRRQERTTPRPRPLLPAEPPGTAHKHRVRPLKPPAAAPRSDSGLAADPTSTSTSTDCAAERARHDGAEAINDSDDGERGRGPRMMQRRLRQFEPFEIESPFRTICQSPTSSLSRRLNQTRIVEFAKWNDESVADPPPPAAFPPLLGLPAASSASPAATTAVRPPFEKTV</sequence>
<evidence type="ECO:0000313" key="2">
    <source>
        <dbReference type="Proteomes" id="UP000095280"/>
    </source>
</evidence>
<dbReference type="AlphaFoldDB" id="A0A1I8F767"/>
<dbReference type="WBParaSite" id="maker-unitig_23258-snap-gene-0.3-mRNA-1">
    <property type="protein sequence ID" value="maker-unitig_23258-snap-gene-0.3-mRNA-1"/>
    <property type="gene ID" value="maker-unitig_23258-snap-gene-0.3"/>
</dbReference>
<feature type="region of interest" description="Disordered" evidence="1">
    <location>
        <begin position="82"/>
        <end position="174"/>
    </location>
</feature>
<reference evidence="3" key="1">
    <citation type="submission" date="2016-11" db="UniProtKB">
        <authorList>
            <consortium name="WormBaseParasite"/>
        </authorList>
    </citation>
    <scope>IDENTIFICATION</scope>
</reference>
<organism evidence="2 3">
    <name type="scientific">Macrostomum lignano</name>
    <dbReference type="NCBI Taxonomy" id="282301"/>
    <lineage>
        <taxon>Eukaryota</taxon>
        <taxon>Metazoa</taxon>
        <taxon>Spiralia</taxon>
        <taxon>Lophotrochozoa</taxon>
        <taxon>Platyhelminthes</taxon>
        <taxon>Rhabditophora</taxon>
        <taxon>Macrostomorpha</taxon>
        <taxon>Macrostomida</taxon>
        <taxon>Macrostomidae</taxon>
        <taxon>Macrostomum</taxon>
    </lineage>
</organism>
<protein>
    <submittedName>
        <fullName evidence="3">Uncharacterized protein</fullName>
    </submittedName>
</protein>
<feature type="compositionally biased region" description="Basic and acidic residues" evidence="1">
    <location>
        <begin position="150"/>
        <end position="159"/>
    </location>
</feature>
<name>A0A1I8F767_9PLAT</name>
<keyword evidence="2" id="KW-1185">Reference proteome</keyword>
<accession>A0A1I8F767</accession>
<feature type="region of interest" description="Disordered" evidence="1">
    <location>
        <begin position="1"/>
        <end position="24"/>
    </location>
</feature>
<feature type="compositionally biased region" description="Low complexity" evidence="1">
    <location>
        <begin position="234"/>
        <end position="249"/>
    </location>
</feature>
<evidence type="ECO:0000256" key="1">
    <source>
        <dbReference type="SAM" id="MobiDB-lite"/>
    </source>
</evidence>
<feature type="region of interest" description="Disordered" evidence="1">
    <location>
        <begin position="222"/>
        <end position="261"/>
    </location>
</feature>